<dbReference type="InterPro" id="IPR027487">
    <property type="entry name" value="Ribosomal_mL48"/>
</dbReference>
<dbReference type="EMBL" id="CAXITT010000019">
    <property type="protein sequence ID" value="CAL1527564.1"/>
    <property type="molecule type" value="Genomic_DNA"/>
</dbReference>
<dbReference type="PANTHER" id="PTHR13473">
    <property type="entry name" value="MITOCHONDRIAL RIBOSOMAL PROTEIN L48"/>
    <property type="match status" value="1"/>
</dbReference>
<dbReference type="SMART" id="SM01403">
    <property type="entry name" value="Ribosomal_S10"/>
    <property type="match status" value="1"/>
</dbReference>
<dbReference type="InterPro" id="IPR036838">
    <property type="entry name" value="Ribosomal_uS10_dom_sf"/>
</dbReference>
<dbReference type="GO" id="GO:0005761">
    <property type="term" value="C:mitochondrial ribosome"/>
    <property type="evidence" value="ECO:0007669"/>
    <property type="project" value="InterPro"/>
</dbReference>
<name>A0AAV2H232_LYMST</name>
<comment type="caution">
    <text evidence="4">The sequence shown here is derived from an EMBL/GenBank/DDBJ whole genome shotgun (WGS) entry which is preliminary data.</text>
</comment>
<dbReference type="PANTHER" id="PTHR13473:SF0">
    <property type="entry name" value="LARGE RIBOSOMAL SUBUNIT PROTEIN ML48"/>
    <property type="match status" value="1"/>
</dbReference>
<keyword evidence="5" id="KW-1185">Reference proteome</keyword>
<keyword evidence="1" id="KW-0689">Ribosomal protein</keyword>
<evidence type="ECO:0000313" key="5">
    <source>
        <dbReference type="Proteomes" id="UP001497497"/>
    </source>
</evidence>
<evidence type="ECO:0000313" key="4">
    <source>
        <dbReference type="EMBL" id="CAL1527564.1"/>
    </source>
</evidence>
<evidence type="ECO:0000259" key="3">
    <source>
        <dbReference type="SMART" id="SM01403"/>
    </source>
</evidence>
<protein>
    <recommendedName>
        <fullName evidence="3">Small ribosomal subunit protein uS10 domain-containing protein</fullName>
    </recommendedName>
</protein>
<sequence>MLRSLHTSSFKYISRFVCKIDTFENVNSRRFVSNPSKWHGFWEPNDLKLEPDVPEYKAIHIQVKGYDFPVLESYSKYIHQLVKNIFKLESDLWASPARSTEARTYHPRSSTINEKYSLIKYDRTVMVENVATTTVPILLHFIRKHCPEGVEVTVKEPNPEDDEYRYVPDYDVLGLQAEKEALASGKLRKK</sequence>
<keyword evidence="2" id="KW-0687">Ribonucleoprotein</keyword>
<dbReference type="GO" id="GO:1990904">
    <property type="term" value="C:ribonucleoprotein complex"/>
    <property type="evidence" value="ECO:0007669"/>
    <property type="project" value="UniProtKB-KW"/>
</dbReference>
<feature type="domain" description="Small ribosomal subunit protein uS10" evidence="3">
    <location>
        <begin position="60"/>
        <end position="155"/>
    </location>
</feature>
<reference evidence="4 5" key="1">
    <citation type="submission" date="2024-04" db="EMBL/GenBank/DDBJ databases">
        <authorList>
            <consortium name="Genoscope - CEA"/>
            <person name="William W."/>
        </authorList>
    </citation>
    <scope>NUCLEOTIDE SEQUENCE [LARGE SCALE GENOMIC DNA]</scope>
</reference>
<accession>A0AAV2H232</accession>
<organism evidence="4 5">
    <name type="scientific">Lymnaea stagnalis</name>
    <name type="common">Great pond snail</name>
    <name type="synonym">Helix stagnalis</name>
    <dbReference type="NCBI Taxonomy" id="6523"/>
    <lineage>
        <taxon>Eukaryota</taxon>
        <taxon>Metazoa</taxon>
        <taxon>Spiralia</taxon>
        <taxon>Lophotrochozoa</taxon>
        <taxon>Mollusca</taxon>
        <taxon>Gastropoda</taxon>
        <taxon>Heterobranchia</taxon>
        <taxon>Euthyneura</taxon>
        <taxon>Panpulmonata</taxon>
        <taxon>Hygrophila</taxon>
        <taxon>Lymnaeoidea</taxon>
        <taxon>Lymnaeidae</taxon>
        <taxon>Lymnaea</taxon>
    </lineage>
</organism>
<dbReference type="AlphaFoldDB" id="A0AAV2H232"/>
<dbReference type="Pfam" id="PF00338">
    <property type="entry name" value="Ribosomal_S10"/>
    <property type="match status" value="1"/>
</dbReference>
<evidence type="ECO:0000256" key="1">
    <source>
        <dbReference type="ARBA" id="ARBA00022980"/>
    </source>
</evidence>
<dbReference type="SUPFAM" id="SSF54999">
    <property type="entry name" value="Ribosomal protein S10"/>
    <property type="match status" value="1"/>
</dbReference>
<proteinExistence type="predicted"/>
<dbReference type="InterPro" id="IPR027486">
    <property type="entry name" value="Ribosomal_uS10_dom"/>
</dbReference>
<dbReference type="Proteomes" id="UP001497497">
    <property type="component" value="Unassembled WGS sequence"/>
</dbReference>
<evidence type="ECO:0000256" key="2">
    <source>
        <dbReference type="ARBA" id="ARBA00023274"/>
    </source>
</evidence>
<gene>
    <name evidence="4" type="ORF">GSLYS_00001738001</name>
</gene>